<proteinExistence type="predicted"/>
<dbReference type="GO" id="GO:0005789">
    <property type="term" value="C:endoplasmic reticulum membrane"/>
    <property type="evidence" value="ECO:0007669"/>
    <property type="project" value="TreeGrafter"/>
</dbReference>
<dbReference type="GO" id="GO:0006906">
    <property type="term" value="P:vesicle fusion"/>
    <property type="evidence" value="ECO:0007669"/>
    <property type="project" value="TreeGrafter"/>
</dbReference>
<dbReference type="AlphaFoldDB" id="A0A6B2LHW1"/>
<dbReference type="PANTHER" id="PTHR21230:SF1">
    <property type="entry name" value="GOLGI SNAP RECEPTOR COMPLEX MEMBER 2"/>
    <property type="match status" value="1"/>
</dbReference>
<evidence type="ECO:0000256" key="8">
    <source>
        <dbReference type="PIRNR" id="PIRNR028865"/>
    </source>
</evidence>
<protein>
    <recommendedName>
        <fullName evidence="11">t-SNARE coiled-coil homology domain-containing protein</fullName>
    </recommendedName>
</protein>
<evidence type="ECO:0000313" key="10">
    <source>
        <dbReference type="EMBL" id="NDV36672.1"/>
    </source>
</evidence>
<dbReference type="Gene3D" id="1.20.5.110">
    <property type="match status" value="1"/>
</dbReference>
<keyword evidence="7 8" id="KW-0472">Membrane</keyword>
<dbReference type="GO" id="GO:0015031">
    <property type="term" value="P:protein transport"/>
    <property type="evidence" value="ECO:0007669"/>
    <property type="project" value="UniProtKB-KW"/>
</dbReference>
<evidence type="ECO:0008006" key="11">
    <source>
        <dbReference type="Google" id="ProtNLM"/>
    </source>
</evidence>
<dbReference type="GO" id="GO:0012507">
    <property type="term" value="C:ER to Golgi transport vesicle membrane"/>
    <property type="evidence" value="ECO:0007669"/>
    <property type="project" value="TreeGrafter"/>
</dbReference>
<evidence type="ECO:0000256" key="5">
    <source>
        <dbReference type="ARBA" id="ARBA00022989"/>
    </source>
</evidence>
<name>A0A6B2LHW1_9EUKA</name>
<dbReference type="Pfam" id="PF12352">
    <property type="entry name" value="V-SNARE_C"/>
    <property type="match status" value="1"/>
</dbReference>
<dbReference type="PIRSF" id="PIRSF028865">
    <property type="entry name" value="Membrin-2"/>
    <property type="match status" value="1"/>
</dbReference>
<sequence length="212" mass="24482">MERIEGDYKDAKRLLVSVRSKLTKLASGKDTSIFLQGDLATSVKALNEITERLQNDLAFVPPSKADVWSSKIKLLIGEAMEIRSSVECKFSEINKKNIEEEEKKYIDLEYGQKAMSTEERKAYHDMGQSMSNSQRIANEINEMALAVLHSVSDQNITMKKIHKKVMDVMNVFETSRSVMRMIEKRQYTDKMIVYTGILFITFLVIIIWWLRS</sequence>
<evidence type="ECO:0000256" key="2">
    <source>
        <dbReference type="ARBA" id="ARBA00022448"/>
    </source>
</evidence>
<dbReference type="EMBL" id="GIBP01007703">
    <property type="protein sequence ID" value="NDV36672.1"/>
    <property type="molecule type" value="Transcribed_RNA"/>
</dbReference>
<feature type="transmembrane region" description="Helical" evidence="9">
    <location>
        <begin position="191"/>
        <end position="210"/>
    </location>
</feature>
<keyword evidence="5 9" id="KW-1133">Transmembrane helix</keyword>
<dbReference type="GO" id="GO:0005484">
    <property type="term" value="F:SNAP receptor activity"/>
    <property type="evidence" value="ECO:0007669"/>
    <property type="project" value="InterPro"/>
</dbReference>
<evidence type="ECO:0000256" key="4">
    <source>
        <dbReference type="ARBA" id="ARBA00022927"/>
    </source>
</evidence>
<keyword evidence="3 9" id="KW-0812">Transmembrane</keyword>
<dbReference type="GO" id="GO:0031201">
    <property type="term" value="C:SNARE complex"/>
    <property type="evidence" value="ECO:0007669"/>
    <property type="project" value="TreeGrafter"/>
</dbReference>
<dbReference type="GO" id="GO:0000149">
    <property type="term" value="F:SNARE binding"/>
    <property type="evidence" value="ECO:0007669"/>
    <property type="project" value="TreeGrafter"/>
</dbReference>
<keyword evidence="2 8" id="KW-0813">Transport</keyword>
<dbReference type="GO" id="GO:0031902">
    <property type="term" value="C:late endosome membrane"/>
    <property type="evidence" value="ECO:0007669"/>
    <property type="project" value="TreeGrafter"/>
</dbReference>
<evidence type="ECO:0000256" key="1">
    <source>
        <dbReference type="ARBA" id="ARBA00004409"/>
    </source>
</evidence>
<evidence type="ECO:0000256" key="9">
    <source>
        <dbReference type="SAM" id="Phobius"/>
    </source>
</evidence>
<comment type="subcellular location">
    <subcellularLocation>
        <location evidence="1">Golgi apparatus membrane</location>
        <topology evidence="1">Single-pass type IV membrane protein</topology>
    </subcellularLocation>
</comment>
<keyword evidence="4 8" id="KW-0653">Protein transport</keyword>
<accession>A0A6B2LHW1</accession>
<evidence type="ECO:0000256" key="7">
    <source>
        <dbReference type="ARBA" id="ARBA00023136"/>
    </source>
</evidence>
<keyword evidence="6" id="KW-0333">Golgi apparatus</keyword>
<evidence type="ECO:0000256" key="6">
    <source>
        <dbReference type="ARBA" id="ARBA00023034"/>
    </source>
</evidence>
<dbReference type="PANTHER" id="PTHR21230">
    <property type="entry name" value="VESICLE TRANSPORT V-SNARE PROTEIN VTI1-RELATED"/>
    <property type="match status" value="1"/>
</dbReference>
<reference evidence="10" key="1">
    <citation type="journal article" date="2020" name="J. Eukaryot. Microbiol.">
        <title>De novo Sequencing, Assembly and Annotation of the Transcriptome for the Free-Living Testate Amoeba Arcella intermedia.</title>
        <authorList>
            <person name="Ribeiro G.M."/>
            <person name="Porfirio-Sousa A.L."/>
            <person name="Maurer-Alcala X.X."/>
            <person name="Katz L.A."/>
            <person name="Lahr D.J.G."/>
        </authorList>
    </citation>
    <scope>NUCLEOTIDE SEQUENCE</scope>
</reference>
<evidence type="ECO:0000256" key="3">
    <source>
        <dbReference type="ARBA" id="ARBA00022692"/>
    </source>
</evidence>
<dbReference type="GO" id="GO:0000139">
    <property type="term" value="C:Golgi membrane"/>
    <property type="evidence" value="ECO:0007669"/>
    <property type="project" value="UniProtKB-SubCell"/>
</dbReference>
<organism evidence="10">
    <name type="scientific">Arcella intermedia</name>
    <dbReference type="NCBI Taxonomy" id="1963864"/>
    <lineage>
        <taxon>Eukaryota</taxon>
        <taxon>Amoebozoa</taxon>
        <taxon>Tubulinea</taxon>
        <taxon>Elardia</taxon>
        <taxon>Arcellinida</taxon>
        <taxon>Sphaerothecina</taxon>
        <taxon>Arcellidae</taxon>
        <taxon>Arcella</taxon>
    </lineage>
</organism>
<dbReference type="InterPro" id="IPR027027">
    <property type="entry name" value="GOSR2/Membrin/Bos1"/>
</dbReference>